<name>A0AAD7ZNI7_DIPPU</name>
<dbReference type="Proteomes" id="UP001233999">
    <property type="component" value="Unassembled WGS sequence"/>
</dbReference>
<reference evidence="1" key="2">
    <citation type="submission" date="2023-05" db="EMBL/GenBank/DDBJ databases">
        <authorList>
            <person name="Fouks B."/>
        </authorList>
    </citation>
    <scope>NUCLEOTIDE SEQUENCE</scope>
    <source>
        <strain evidence="1">Stay&amp;Tobe</strain>
        <tissue evidence="1">Testes</tissue>
    </source>
</reference>
<dbReference type="AlphaFoldDB" id="A0AAD7ZNI7"/>
<proteinExistence type="predicted"/>
<comment type="caution">
    <text evidence="1">The sequence shown here is derived from an EMBL/GenBank/DDBJ whole genome shotgun (WGS) entry which is preliminary data.</text>
</comment>
<sequence length="50" mass="5556">AWLRDDACLLVTHMASTSLHRPVSTSNMLKLLSSTFCVTITCRYQLGILS</sequence>
<feature type="non-terminal residue" evidence="1">
    <location>
        <position position="1"/>
    </location>
</feature>
<reference evidence="1" key="1">
    <citation type="journal article" date="2023" name="IScience">
        <title>Live-bearing cockroach genome reveals convergent evolutionary mechanisms linked to viviparity in insects and beyond.</title>
        <authorList>
            <person name="Fouks B."/>
            <person name="Harrison M.C."/>
            <person name="Mikhailova A.A."/>
            <person name="Marchal E."/>
            <person name="English S."/>
            <person name="Carruthers M."/>
            <person name="Jennings E.C."/>
            <person name="Chiamaka E.L."/>
            <person name="Frigard R.A."/>
            <person name="Pippel M."/>
            <person name="Attardo G.M."/>
            <person name="Benoit J.B."/>
            <person name="Bornberg-Bauer E."/>
            <person name="Tobe S.S."/>
        </authorList>
    </citation>
    <scope>NUCLEOTIDE SEQUENCE</scope>
    <source>
        <strain evidence="1">Stay&amp;Tobe</strain>
    </source>
</reference>
<evidence type="ECO:0000313" key="2">
    <source>
        <dbReference type="Proteomes" id="UP001233999"/>
    </source>
</evidence>
<gene>
    <name evidence="1" type="ORF">L9F63_022033</name>
</gene>
<organism evidence="1 2">
    <name type="scientific">Diploptera punctata</name>
    <name type="common">Pacific beetle cockroach</name>
    <dbReference type="NCBI Taxonomy" id="6984"/>
    <lineage>
        <taxon>Eukaryota</taxon>
        <taxon>Metazoa</taxon>
        <taxon>Ecdysozoa</taxon>
        <taxon>Arthropoda</taxon>
        <taxon>Hexapoda</taxon>
        <taxon>Insecta</taxon>
        <taxon>Pterygota</taxon>
        <taxon>Neoptera</taxon>
        <taxon>Polyneoptera</taxon>
        <taxon>Dictyoptera</taxon>
        <taxon>Blattodea</taxon>
        <taxon>Blaberoidea</taxon>
        <taxon>Blaberidae</taxon>
        <taxon>Diplopterinae</taxon>
        <taxon>Diploptera</taxon>
    </lineage>
</organism>
<protein>
    <submittedName>
        <fullName evidence="1">Uncharacterized protein</fullName>
    </submittedName>
</protein>
<keyword evidence="2" id="KW-1185">Reference proteome</keyword>
<evidence type="ECO:0000313" key="1">
    <source>
        <dbReference type="EMBL" id="KAJ9583621.1"/>
    </source>
</evidence>
<feature type="non-terminal residue" evidence="1">
    <location>
        <position position="50"/>
    </location>
</feature>
<dbReference type="EMBL" id="JASPKZ010007560">
    <property type="protein sequence ID" value="KAJ9583621.1"/>
    <property type="molecule type" value="Genomic_DNA"/>
</dbReference>
<accession>A0AAD7ZNI7</accession>